<dbReference type="InterPro" id="IPR011254">
    <property type="entry name" value="Prismane-like_sf"/>
</dbReference>
<dbReference type="Gene3D" id="3.40.1470.10">
    <property type="entry name" value="Bifunctional carbon monoxide dehydrogenase/acetyl-coa synthase(codh/acs), Chain M, domain 5"/>
    <property type="match status" value="1"/>
</dbReference>
<accession>A0A0F8WG45</accession>
<organism evidence="2">
    <name type="scientific">marine sediment metagenome</name>
    <dbReference type="NCBI Taxonomy" id="412755"/>
    <lineage>
        <taxon>unclassified sequences</taxon>
        <taxon>metagenomes</taxon>
        <taxon>ecological metagenomes</taxon>
    </lineage>
</organism>
<name>A0A0F8WG45_9ZZZZ</name>
<proteinExistence type="predicted"/>
<sequence>DESLGQWDKIDEYIAVKTNGNLTKFSAYSMLVDPMTSCGCFECIAAIMPEANGIIIVDRDHQGMTPIGMSFSTLAGQIGGGIQTPGFVGIGKLFISSVKFISADGGIERVVWMPKALKEEVSERLKARLDDIEKPELYDKIATEEDAEDPEALVEFLTKVEHPVLAMAAMF</sequence>
<dbReference type="AlphaFoldDB" id="A0A0F8WG45"/>
<dbReference type="Pfam" id="PF19436">
    <property type="entry name" value="ACS_CODH_B_C"/>
    <property type="match status" value="1"/>
</dbReference>
<dbReference type="PANTHER" id="PTHR42281:SF1">
    <property type="entry name" value="ACETYL-COA DECARBONYLASE_SYNTHASE COMPLEX SUBUNIT BETA 1"/>
    <property type="match status" value="1"/>
</dbReference>
<feature type="domain" description="CO dehydrogenase/acetyl-CoA synthase complex beta subunit C-terminal" evidence="1">
    <location>
        <begin position="1"/>
        <end position="170"/>
    </location>
</feature>
<evidence type="ECO:0000313" key="2">
    <source>
        <dbReference type="EMBL" id="KKK55812.1"/>
    </source>
</evidence>
<dbReference type="SUPFAM" id="SSF56821">
    <property type="entry name" value="Prismane protein-like"/>
    <property type="match status" value="1"/>
</dbReference>
<dbReference type="InterPro" id="IPR045822">
    <property type="entry name" value="ACS_CODH_B_C"/>
</dbReference>
<feature type="non-terminal residue" evidence="2">
    <location>
        <position position="1"/>
    </location>
</feature>
<gene>
    <name evidence="2" type="ORF">LCGC14_3070810</name>
</gene>
<evidence type="ECO:0000259" key="1">
    <source>
        <dbReference type="Pfam" id="PF19436"/>
    </source>
</evidence>
<dbReference type="PANTHER" id="PTHR42281">
    <property type="match status" value="1"/>
</dbReference>
<protein>
    <recommendedName>
        <fullName evidence="1">CO dehydrogenase/acetyl-CoA synthase complex beta subunit C-terminal domain-containing protein</fullName>
    </recommendedName>
</protein>
<reference evidence="2" key="1">
    <citation type="journal article" date="2015" name="Nature">
        <title>Complex archaea that bridge the gap between prokaryotes and eukaryotes.</title>
        <authorList>
            <person name="Spang A."/>
            <person name="Saw J.H."/>
            <person name="Jorgensen S.L."/>
            <person name="Zaremba-Niedzwiedzka K."/>
            <person name="Martijn J."/>
            <person name="Lind A.E."/>
            <person name="van Eijk R."/>
            <person name="Schleper C."/>
            <person name="Guy L."/>
            <person name="Ettema T.J."/>
        </authorList>
    </citation>
    <scope>NUCLEOTIDE SEQUENCE</scope>
</reference>
<comment type="caution">
    <text evidence="2">The sequence shown here is derived from an EMBL/GenBank/DDBJ whole genome shotgun (WGS) entry which is preliminary data.</text>
</comment>
<dbReference type="GO" id="GO:0006084">
    <property type="term" value="P:acetyl-CoA metabolic process"/>
    <property type="evidence" value="ECO:0007669"/>
    <property type="project" value="InterPro"/>
</dbReference>
<dbReference type="GO" id="GO:0043885">
    <property type="term" value="F:anaerobic carbon-monoxide dehydrogenase activity"/>
    <property type="evidence" value="ECO:0007669"/>
    <property type="project" value="InterPro"/>
</dbReference>
<dbReference type="EMBL" id="LAZR01065312">
    <property type="protein sequence ID" value="KKK55812.1"/>
    <property type="molecule type" value="Genomic_DNA"/>
</dbReference>
<dbReference type="InterPro" id="IPR004461">
    <property type="entry name" value="CO_DH/Ac-CoA_synth_bsu"/>
</dbReference>